<evidence type="ECO:0000256" key="6">
    <source>
        <dbReference type="ARBA" id="ARBA00023163"/>
    </source>
</evidence>
<dbReference type="GO" id="GO:0008270">
    <property type="term" value="F:zinc ion binding"/>
    <property type="evidence" value="ECO:0007669"/>
    <property type="project" value="UniProtKB-KW"/>
</dbReference>
<evidence type="ECO:0000259" key="9">
    <source>
        <dbReference type="PROSITE" id="PS50808"/>
    </source>
</evidence>
<dbReference type="Pfam" id="PF04937">
    <property type="entry name" value="DUF659"/>
    <property type="match status" value="1"/>
</dbReference>
<gene>
    <name evidence="10" type="ORF">ABEB36_000430</name>
</gene>
<keyword evidence="7" id="KW-0539">Nucleus</keyword>
<dbReference type="InterPro" id="IPR052035">
    <property type="entry name" value="ZnF_BED_domain_contain"/>
</dbReference>
<name>A0ABD1FB83_HYPHA</name>
<keyword evidence="5" id="KW-0805">Transcription regulation</keyword>
<comment type="subcellular location">
    <subcellularLocation>
        <location evidence="1">Nucleus</location>
    </subcellularLocation>
</comment>
<dbReference type="PANTHER" id="PTHR46481:SF10">
    <property type="entry name" value="ZINC FINGER BED DOMAIN-CONTAINING PROTEIN 39"/>
    <property type="match status" value="1"/>
</dbReference>
<dbReference type="EMBL" id="JBDJPC010000001">
    <property type="protein sequence ID" value="KAL1516523.1"/>
    <property type="molecule type" value="Genomic_DNA"/>
</dbReference>
<evidence type="ECO:0000256" key="7">
    <source>
        <dbReference type="ARBA" id="ARBA00023242"/>
    </source>
</evidence>
<dbReference type="InterPro" id="IPR007021">
    <property type="entry name" value="DUF659"/>
</dbReference>
<evidence type="ECO:0000313" key="10">
    <source>
        <dbReference type="EMBL" id="KAL1516523.1"/>
    </source>
</evidence>
<accession>A0ABD1FB83</accession>
<dbReference type="SUPFAM" id="SSF53098">
    <property type="entry name" value="Ribonuclease H-like"/>
    <property type="match status" value="1"/>
</dbReference>
<keyword evidence="3 8" id="KW-0863">Zinc-finger</keyword>
<evidence type="ECO:0000256" key="8">
    <source>
        <dbReference type="PROSITE-ProRule" id="PRU00027"/>
    </source>
</evidence>
<dbReference type="GO" id="GO:0009791">
    <property type="term" value="P:post-embryonic development"/>
    <property type="evidence" value="ECO:0007669"/>
    <property type="project" value="UniProtKB-ARBA"/>
</dbReference>
<dbReference type="InterPro" id="IPR003656">
    <property type="entry name" value="Znf_BED"/>
</dbReference>
<evidence type="ECO:0000256" key="4">
    <source>
        <dbReference type="ARBA" id="ARBA00022833"/>
    </source>
</evidence>
<keyword evidence="4" id="KW-0862">Zinc</keyword>
<evidence type="ECO:0000256" key="2">
    <source>
        <dbReference type="ARBA" id="ARBA00022723"/>
    </source>
</evidence>
<sequence>MPRQAVSNVWNYFIKCNGGGECKICGKQVKSCGNTTNLANHLHRKHPLIKKTESSSGISGSSSAIMIEQDINFLENEDSIEIDGTASGRSTPTSSVSSLTNCTFSQKRITDTFGEIGSFKEGGTKHSQIINEILFMIVKDNLPLSTTEKPGFQHFIKRALPHYKIPARKTITNLLDNKYDILRRLMIDDLFLVKNISITADVWTDTTNNTSFLGATAHFIKNGKFCNIVLCLEELHEKHTSELLQDKLLHVFNEWNIEISKIAALITDNGANIVKASEQVVEKHKHLPCFAHTLNLVAEKTCSIEF</sequence>
<dbReference type="InterPro" id="IPR012337">
    <property type="entry name" value="RNaseH-like_sf"/>
</dbReference>
<dbReference type="SUPFAM" id="SSF57667">
    <property type="entry name" value="beta-beta-alpha zinc fingers"/>
    <property type="match status" value="1"/>
</dbReference>
<feature type="domain" description="BED-type" evidence="9">
    <location>
        <begin position="4"/>
        <end position="53"/>
    </location>
</feature>
<organism evidence="10 11">
    <name type="scientific">Hypothenemus hampei</name>
    <name type="common">Coffee berry borer</name>
    <dbReference type="NCBI Taxonomy" id="57062"/>
    <lineage>
        <taxon>Eukaryota</taxon>
        <taxon>Metazoa</taxon>
        <taxon>Ecdysozoa</taxon>
        <taxon>Arthropoda</taxon>
        <taxon>Hexapoda</taxon>
        <taxon>Insecta</taxon>
        <taxon>Pterygota</taxon>
        <taxon>Neoptera</taxon>
        <taxon>Endopterygota</taxon>
        <taxon>Coleoptera</taxon>
        <taxon>Polyphaga</taxon>
        <taxon>Cucujiformia</taxon>
        <taxon>Curculionidae</taxon>
        <taxon>Scolytinae</taxon>
        <taxon>Hypothenemus</taxon>
    </lineage>
</organism>
<reference evidence="10 11" key="1">
    <citation type="submission" date="2024-05" db="EMBL/GenBank/DDBJ databases">
        <title>Genetic variation in Jamaican populations of the coffee berry borer (Hypothenemus hampei).</title>
        <authorList>
            <person name="Errbii M."/>
            <person name="Myrie A."/>
        </authorList>
    </citation>
    <scope>NUCLEOTIDE SEQUENCE [LARGE SCALE GENOMIC DNA]</scope>
    <source>
        <strain evidence="10">JA-Hopewell-2020-01-JO</strain>
        <tissue evidence="10">Whole body</tissue>
    </source>
</reference>
<evidence type="ECO:0000256" key="5">
    <source>
        <dbReference type="ARBA" id="ARBA00023015"/>
    </source>
</evidence>
<evidence type="ECO:0000256" key="3">
    <source>
        <dbReference type="ARBA" id="ARBA00022771"/>
    </source>
</evidence>
<dbReference type="PANTHER" id="PTHR46481">
    <property type="entry name" value="ZINC FINGER BED DOMAIN-CONTAINING PROTEIN 4"/>
    <property type="match status" value="1"/>
</dbReference>
<dbReference type="SMART" id="SM00614">
    <property type="entry name" value="ZnF_BED"/>
    <property type="match status" value="1"/>
</dbReference>
<evidence type="ECO:0000313" key="11">
    <source>
        <dbReference type="Proteomes" id="UP001566132"/>
    </source>
</evidence>
<dbReference type="InterPro" id="IPR036236">
    <property type="entry name" value="Znf_C2H2_sf"/>
</dbReference>
<evidence type="ECO:0000256" key="1">
    <source>
        <dbReference type="ARBA" id="ARBA00004123"/>
    </source>
</evidence>
<dbReference type="Pfam" id="PF02892">
    <property type="entry name" value="zf-BED"/>
    <property type="match status" value="1"/>
</dbReference>
<keyword evidence="2" id="KW-0479">Metal-binding</keyword>
<dbReference type="SUPFAM" id="SSF140996">
    <property type="entry name" value="Hermes dimerisation domain"/>
    <property type="match status" value="1"/>
</dbReference>
<dbReference type="GO" id="GO:0005634">
    <property type="term" value="C:nucleus"/>
    <property type="evidence" value="ECO:0007669"/>
    <property type="project" value="UniProtKB-SubCell"/>
</dbReference>
<comment type="caution">
    <text evidence="10">The sequence shown here is derived from an EMBL/GenBank/DDBJ whole genome shotgun (WGS) entry which is preliminary data.</text>
</comment>
<protein>
    <recommendedName>
        <fullName evidence="9">BED-type domain-containing protein</fullName>
    </recommendedName>
</protein>
<dbReference type="Proteomes" id="UP001566132">
    <property type="component" value="Unassembled WGS sequence"/>
</dbReference>
<keyword evidence="6" id="KW-0804">Transcription</keyword>
<proteinExistence type="predicted"/>
<dbReference type="AlphaFoldDB" id="A0ABD1FB83"/>
<keyword evidence="11" id="KW-1185">Reference proteome</keyword>
<dbReference type="PROSITE" id="PS50808">
    <property type="entry name" value="ZF_BED"/>
    <property type="match status" value="1"/>
</dbReference>